<dbReference type="Gene3D" id="2.60.120.10">
    <property type="entry name" value="Jelly Rolls"/>
    <property type="match status" value="1"/>
</dbReference>
<evidence type="ECO:0000259" key="2">
    <source>
        <dbReference type="Pfam" id="PF07883"/>
    </source>
</evidence>
<evidence type="ECO:0000313" key="4">
    <source>
        <dbReference type="Proteomes" id="UP000265926"/>
    </source>
</evidence>
<dbReference type="EMBL" id="QWGR01000014">
    <property type="protein sequence ID" value="RIJ46407.1"/>
    <property type="molecule type" value="Genomic_DNA"/>
</dbReference>
<evidence type="ECO:0000256" key="1">
    <source>
        <dbReference type="ARBA" id="ARBA00022723"/>
    </source>
</evidence>
<reference evidence="3 4" key="1">
    <citation type="submission" date="2018-08" db="EMBL/GenBank/DDBJ databases">
        <title>Pallidiluteibacterium maritimus gen. nov., sp. nov., isolated from coastal sediment.</title>
        <authorList>
            <person name="Zhou L.Y."/>
        </authorList>
    </citation>
    <scope>NUCLEOTIDE SEQUENCE [LARGE SCALE GENOMIC DNA]</scope>
    <source>
        <strain evidence="3 4">XSD2</strain>
    </source>
</reference>
<dbReference type="GO" id="GO:0046872">
    <property type="term" value="F:metal ion binding"/>
    <property type="evidence" value="ECO:0007669"/>
    <property type="project" value="UniProtKB-KW"/>
</dbReference>
<feature type="domain" description="Cupin type-2" evidence="2">
    <location>
        <begin position="59"/>
        <end position="126"/>
    </location>
</feature>
<sequence length="151" mass="17011">MKKVEKIAENQNYTAVNVGSWEDIKDHSLIHAKLGTEIKGKVFVKDPTRASGTEISFTSLPPKSELGYFHIHYKDEETYIILKGSGFYQVDDDCFPIQAGSVIRVAPAGVRSLCNTSDEEMVYICIQAKESSLEEYTTKDGERVPFTPKWK</sequence>
<dbReference type="Pfam" id="PF07883">
    <property type="entry name" value="Cupin_2"/>
    <property type="match status" value="1"/>
</dbReference>
<protein>
    <submittedName>
        <fullName evidence="3">Cupin domain-containing protein</fullName>
    </submittedName>
</protein>
<gene>
    <name evidence="3" type="ORF">D1614_18495</name>
</gene>
<dbReference type="OrthoDB" id="9804028at2"/>
<dbReference type="PANTHER" id="PTHR35848">
    <property type="entry name" value="OXALATE-BINDING PROTEIN"/>
    <property type="match status" value="1"/>
</dbReference>
<dbReference type="Proteomes" id="UP000265926">
    <property type="component" value="Unassembled WGS sequence"/>
</dbReference>
<comment type="caution">
    <text evidence="3">The sequence shown here is derived from an EMBL/GenBank/DDBJ whole genome shotgun (WGS) entry which is preliminary data.</text>
</comment>
<dbReference type="PANTHER" id="PTHR35848:SF6">
    <property type="entry name" value="CUPIN TYPE-2 DOMAIN-CONTAINING PROTEIN"/>
    <property type="match status" value="1"/>
</dbReference>
<dbReference type="RefSeq" id="WP_119439473.1">
    <property type="nucleotide sequence ID" value="NZ_QWGR01000014.1"/>
</dbReference>
<dbReference type="SUPFAM" id="SSF51182">
    <property type="entry name" value="RmlC-like cupins"/>
    <property type="match status" value="1"/>
</dbReference>
<dbReference type="InterPro" id="IPR014710">
    <property type="entry name" value="RmlC-like_jellyroll"/>
</dbReference>
<dbReference type="InterPro" id="IPR051610">
    <property type="entry name" value="GPI/OXD"/>
</dbReference>
<dbReference type="InterPro" id="IPR013096">
    <property type="entry name" value="Cupin_2"/>
</dbReference>
<dbReference type="InterPro" id="IPR011051">
    <property type="entry name" value="RmlC_Cupin_sf"/>
</dbReference>
<dbReference type="CDD" id="cd06985">
    <property type="entry name" value="cupin_BF4112"/>
    <property type="match status" value="1"/>
</dbReference>
<dbReference type="AlphaFoldDB" id="A0A399SWM1"/>
<name>A0A399SWM1_9BACT</name>
<proteinExistence type="predicted"/>
<keyword evidence="1" id="KW-0479">Metal-binding</keyword>
<evidence type="ECO:0000313" key="3">
    <source>
        <dbReference type="EMBL" id="RIJ46407.1"/>
    </source>
</evidence>
<keyword evidence="4" id="KW-1185">Reference proteome</keyword>
<organism evidence="3 4">
    <name type="scientific">Maribellus luteus</name>
    <dbReference type="NCBI Taxonomy" id="2305463"/>
    <lineage>
        <taxon>Bacteria</taxon>
        <taxon>Pseudomonadati</taxon>
        <taxon>Bacteroidota</taxon>
        <taxon>Bacteroidia</taxon>
        <taxon>Marinilabiliales</taxon>
        <taxon>Prolixibacteraceae</taxon>
        <taxon>Maribellus</taxon>
    </lineage>
</organism>
<accession>A0A399SWM1</accession>